<protein>
    <recommendedName>
        <fullName evidence="1">BioF2-like acetyltransferase domain-containing protein</fullName>
    </recommendedName>
</protein>
<dbReference type="Gene3D" id="3.40.630.30">
    <property type="match status" value="1"/>
</dbReference>
<dbReference type="InterPro" id="IPR016181">
    <property type="entry name" value="Acyl_CoA_acyltransferase"/>
</dbReference>
<feature type="domain" description="BioF2-like acetyltransferase" evidence="1">
    <location>
        <begin position="192"/>
        <end position="340"/>
    </location>
</feature>
<dbReference type="EMBL" id="BMXE01000002">
    <property type="protein sequence ID" value="GHB24991.1"/>
    <property type="molecule type" value="Genomic_DNA"/>
</dbReference>
<dbReference type="InterPro" id="IPR038740">
    <property type="entry name" value="BioF2-like_GNAT_dom"/>
</dbReference>
<comment type="caution">
    <text evidence="2">The sequence shown here is derived from an EMBL/GenBank/DDBJ whole genome shotgun (WGS) entry which is preliminary data.</text>
</comment>
<sequence length="400" mass="45476">MQTDVMTSSTHASVQQRLATKALEDLSVCVLQTREDLSEHKDQWQQLEHSARCSAVFQSFAWTMATLENSKVAQNLRIFAVFDERRMIAALPLRIEKQNGLRILTGLAEPFQQYSEMLLDPGYTPSIILELLKPHLQNVGADIIHLRQIREGGALYDYASEYFTEVGEVDGAPWLDLTQWGSFEDYLKSISSRTRKTIRNQRNRLHKSAGLSHRIIRQTDTELETLILSSLKGRESWVEAMGYSSRALQGDGLQQFLLALNKETGSGCELIAFELKHGDVPISTEWGFLYKHCYFAYMADWNPDYEQSSPGKLHQMDVIEACFALGIDRIDFLKPASRYKMTWTSEVASVFDVVSPLSFKGHLHAQIWLQNLRPLAKRFVLALPKGPRAFLMSSVKKIIG</sequence>
<gene>
    <name evidence="2" type="ORF">GCM10007094_11320</name>
</gene>
<evidence type="ECO:0000313" key="2">
    <source>
        <dbReference type="EMBL" id="GHB24991.1"/>
    </source>
</evidence>
<dbReference type="SUPFAM" id="SSF55729">
    <property type="entry name" value="Acyl-CoA N-acyltransferases (Nat)"/>
    <property type="match status" value="1"/>
</dbReference>
<dbReference type="Pfam" id="PF13480">
    <property type="entry name" value="Acetyltransf_6"/>
    <property type="match status" value="1"/>
</dbReference>
<dbReference type="Proteomes" id="UP000637980">
    <property type="component" value="Unassembled WGS sequence"/>
</dbReference>
<evidence type="ECO:0000259" key="1">
    <source>
        <dbReference type="Pfam" id="PF13480"/>
    </source>
</evidence>
<accession>A0ABQ3E6G8</accession>
<proteinExistence type="predicted"/>
<organism evidence="2 3">
    <name type="scientific">Pseudovibrio japonicus</name>
    <dbReference type="NCBI Taxonomy" id="366534"/>
    <lineage>
        <taxon>Bacteria</taxon>
        <taxon>Pseudomonadati</taxon>
        <taxon>Pseudomonadota</taxon>
        <taxon>Alphaproteobacteria</taxon>
        <taxon>Hyphomicrobiales</taxon>
        <taxon>Stappiaceae</taxon>
        <taxon>Pseudovibrio</taxon>
    </lineage>
</organism>
<reference evidence="3" key="1">
    <citation type="journal article" date="2019" name="Int. J. Syst. Evol. Microbiol.">
        <title>The Global Catalogue of Microorganisms (GCM) 10K type strain sequencing project: providing services to taxonomists for standard genome sequencing and annotation.</title>
        <authorList>
            <consortium name="The Broad Institute Genomics Platform"/>
            <consortium name="The Broad Institute Genome Sequencing Center for Infectious Disease"/>
            <person name="Wu L."/>
            <person name="Ma J."/>
        </authorList>
    </citation>
    <scope>NUCLEOTIDE SEQUENCE [LARGE SCALE GENOMIC DNA]</scope>
    <source>
        <strain evidence="3">KCTC 12861</strain>
    </source>
</reference>
<evidence type="ECO:0000313" key="3">
    <source>
        <dbReference type="Proteomes" id="UP000637980"/>
    </source>
</evidence>
<name>A0ABQ3E6G8_9HYPH</name>
<keyword evidence="3" id="KW-1185">Reference proteome</keyword>